<protein>
    <submittedName>
        <fullName evidence="2">Uncharacterized protein</fullName>
    </submittedName>
</protein>
<evidence type="ECO:0000256" key="1">
    <source>
        <dbReference type="SAM" id="MobiDB-lite"/>
    </source>
</evidence>
<dbReference type="EMBL" id="JBHTEB010000001">
    <property type="protein sequence ID" value="MFD0314692.1"/>
    <property type="molecule type" value="Genomic_DNA"/>
</dbReference>
<feature type="compositionally biased region" description="Polar residues" evidence="1">
    <location>
        <begin position="1"/>
        <end position="12"/>
    </location>
</feature>
<organism evidence="2 3">
    <name type="scientific">Streptomyces flavalbus</name>
    <dbReference type="NCBI Taxonomy" id="2665155"/>
    <lineage>
        <taxon>Bacteria</taxon>
        <taxon>Bacillati</taxon>
        <taxon>Actinomycetota</taxon>
        <taxon>Actinomycetes</taxon>
        <taxon>Kitasatosporales</taxon>
        <taxon>Streptomycetaceae</taxon>
        <taxon>Streptomyces</taxon>
    </lineage>
</organism>
<evidence type="ECO:0000313" key="2">
    <source>
        <dbReference type="EMBL" id="MFD0314692.1"/>
    </source>
</evidence>
<dbReference type="RefSeq" id="WP_381607035.1">
    <property type="nucleotide sequence ID" value="NZ_JBHTEB010000001.1"/>
</dbReference>
<evidence type="ECO:0000313" key="3">
    <source>
        <dbReference type="Proteomes" id="UP001597023"/>
    </source>
</evidence>
<proteinExistence type="predicted"/>
<sequence>MSDTSTSQPLSDSQEHDSHGKHRGPRSAHDAETAPHGRHRKPVDQQHAENAA</sequence>
<dbReference type="Proteomes" id="UP001597023">
    <property type="component" value="Unassembled WGS sequence"/>
</dbReference>
<comment type="caution">
    <text evidence="2">The sequence shown here is derived from an EMBL/GenBank/DDBJ whole genome shotgun (WGS) entry which is preliminary data.</text>
</comment>
<gene>
    <name evidence="2" type="ORF">ACFQZ6_10710</name>
</gene>
<feature type="compositionally biased region" description="Basic and acidic residues" evidence="1">
    <location>
        <begin position="42"/>
        <end position="52"/>
    </location>
</feature>
<name>A0ABW2W850_9ACTN</name>
<reference evidence="3" key="1">
    <citation type="journal article" date="2019" name="Int. J. Syst. Evol. Microbiol.">
        <title>The Global Catalogue of Microorganisms (GCM) 10K type strain sequencing project: providing services to taxonomists for standard genome sequencing and annotation.</title>
        <authorList>
            <consortium name="The Broad Institute Genomics Platform"/>
            <consortium name="The Broad Institute Genome Sequencing Center for Infectious Disease"/>
            <person name="Wu L."/>
            <person name="Ma J."/>
        </authorList>
    </citation>
    <scope>NUCLEOTIDE SEQUENCE [LARGE SCALE GENOMIC DNA]</scope>
    <source>
        <strain evidence="3">CGMCC 4.7400</strain>
    </source>
</reference>
<keyword evidence="3" id="KW-1185">Reference proteome</keyword>
<feature type="region of interest" description="Disordered" evidence="1">
    <location>
        <begin position="1"/>
        <end position="52"/>
    </location>
</feature>
<accession>A0ABW2W850</accession>